<dbReference type="EMBL" id="AP018365">
    <property type="protein sequence ID" value="BBA96315.1"/>
    <property type="molecule type" value="Genomic_DNA"/>
</dbReference>
<dbReference type="Pfam" id="PF04149">
    <property type="entry name" value="DUF397"/>
    <property type="match status" value="1"/>
</dbReference>
<proteinExistence type="predicted"/>
<gene>
    <name evidence="2" type="ORF">RVR_1556</name>
</gene>
<reference evidence="2 3" key="2">
    <citation type="journal article" date="2011" name="J. Antibiot.">
        <title>Furaquinocins I and J: novel polyketide isoprenoid hybrid compounds from Streptomyces reveromyceticus SN-593.</title>
        <authorList>
            <person name="Panthee S."/>
            <person name="Takahashi S."/>
            <person name="Takagi H."/>
            <person name="Nogawa T."/>
            <person name="Oowada E."/>
            <person name="Uramoto M."/>
            <person name="Osada H."/>
        </authorList>
    </citation>
    <scope>NUCLEOTIDE SEQUENCE [LARGE SCALE GENOMIC DNA]</scope>
    <source>
        <strain evidence="2 3">SN-593</strain>
    </source>
</reference>
<sequence length="68" mass="7385">MIVVSDTPAGWRKSSFSGNEYECVEVALQTDQVRARDSKDRTGPQLVFGAQAWREFVAAVVTGQLGAP</sequence>
<reference evidence="2 3" key="1">
    <citation type="journal article" date="2010" name="J. Bacteriol.">
        <title>Biochemical characterization of a novel indole prenyltransferase from Streptomyces sp. SN-593.</title>
        <authorList>
            <person name="Takahashi S."/>
            <person name="Takagi H."/>
            <person name="Toyoda A."/>
            <person name="Uramoto M."/>
            <person name="Nogawa T."/>
            <person name="Ueki M."/>
            <person name="Sakaki Y."/>
            <person name="Osada H."/>
        </authorList>
    </citation>
    <scope>NUCLEOTIDE SEQUENCE [LARGE SCALE GENOMIC DNA]</scope>
    <source>
        <strain evidence="2 3">SN-593</strain>
    </source>
</reference>
<dbReference type="AlphaFoldDB" id="A0A7U3ULN9"/>
<dbReference type="KEGG" id="arev:RVR_1556"/>
<dbReference type="InterPro" id="IPR007278">
    <property type="entry name" value="DUF397"/>
</dbReference>
<dbReference type="Proteomes" id="UP000595703">
    <property type="component" value="Chromosome"/>
</dbReference>
<evidence type="ECO:0000259" key="1">
    <source>
        <dbReference type="Pfam" id="PF04149"/>
    </source>
</evidence>
<protein>
    <recommendedName>
        <fullName evidence="1">DUF397 domain-containing protein</fullName>
    </recommendedName>
</protein>
<evidence type="ECO:0000313" key="2">
    <source>
        <dbReference type="EMBL" id="BBA96315.1"/>
    </source>
</evidence>
<keyword evidence="3" id="KW-1185">Reference proteome</keyword>
<organism evidence="2 3">
    <name type="scientific">Actinacidiphila reveromycinica</name>
    <dbReference type="NCBI Taxonomy" id="659352"/>
    <lineage>
        <taxon>Bacteria</taxon>
        <taxon>Bacillati</taxon>
        <taxon>Actinomycetota</taxon>
        <taxon>Actinomycetes</taxon>
        <taxon>Kitasatosporales</taxon>
        <taxon>Streptomycetaceae</taxon>
        <taxon>Actinacidiphila</taxon>
    </lineage>
</organism>
<reference evidence="2 3" key="4">
    <citation type="journal article" date="2020" name="Sci. Rep.">
        <title>beta-carboline chemical signals induce reveromycin production through a LuxR family regulator in Streptomyces sp. SN-593.</title>
        <authorList>
            <person name="Panthee S."/>
            <person name="Kito N."/>
            <person name="Hayashi T."/>
            <person name="Shimizu T."/>
            <person name="Ishikawa J."/>
            <person name="Hamamoto H."/>
            <person name="Osada H."/>
            <person name="Takahashi S."/>
        </authorList>
    </citation>
    <scope>NUCLEOTIDE SEQUENCE [LARGE SCALE GENOMIC DNA]</scope>
    <source>
        <strain evidence="2 3">SN-593</strain>
    </source>
</reference>
<accession>A0A7U3ULN9</accession>
<reference evidence="2 3" key="3">
    <citation type="journal article" date="2011" name="Nat. Chem. Biol.">
        <title>Reveromycin A biosynthesis uses RevG and RevJ for stereospecific spiroacetal formation.</title>
        <authorList>
            <person name="Takahashi S."/>
            <person name="Toyoda A."/>
            <person name="Sekiyama Y."/>
            <person name="Takagi H."/>
            <person name="Nogawa T."/>
            <person name="Uramoto M."/>
            <person name="Suzuki R."/>
            <person name="Koshino H."/>
            <person name="Kumano T."/>
            <person name="Panthee S."/>
            <person name="Dairi T."/>
            <person name="Ishikawa J."/>
            <person name="Ikeda H."/>
            <person name="Sakaki Y."/>
            <person name="Osada H."/>
        </authorList>
    </citation>
    <scope>NUCLEOTIDE SEQUENCE [LARGE SCALE GENOMIC DNA]</scope>
    <source>
        <strain evidence="2 3">SN-593</strain>
    </source>
</reference>
<evidence type="ECO:0000313" key="3">
    <source>
        <dbReference type="Proteomes" id="UP000595703"/>
    </source>
</evidence>
<name>A0A7U3ULN9_9ACTN</name>
<feature type="domain" description="DUF397" evidence="1">
    <location>
        <begin position="9"/>
        <end position="60"/>
    </location>
</feature>